<keyword evidence="1" id="KW-0863">Zinc-finger</keyword>
<feature type="compositionally biased region" description="Polar residues" evidence="3">
    <location>
        <begin position="272"/>
        <end position="287"/>
    </location>
</feature>
<dbReference type="EMBL" id="BQNB010017028">
    <property type="protein sequence ID" value="GJT58539.1"/>
    <property type="molecule type" value="Genomic_DNA"/>
</dbReference>
<proteinExistence type="predicted"/>
<keyword evidence="1" id="KW-0862">Zinc</keyword>
<evidence type="ECO:0000313" key="5">
    <source>
        <dbReference type="EMBL" id="GJT58539.1"/>
    </source>
</evidence>
<keyword evidence="2" id="KW-0175">Coiled coil</keyword>
<feature type="domain" description="CCHC-type" evidence="4">
    <location>
        <begin position="298"/>
        <end position="314"/>
    </location>
</feature>
<dbReference type="InterPro" id="IPR036875">
    <property type="entry name" value="Znf_CCHC_sf"/>
</dbReference>
<feature type="coiled-coil region" evidence="2">
    <location>
        <begin position="734"/>
        <end position="805"/>
    </location>
</feature>
<evidence type="ECO:0000259" key="4">
    <source>
        <dbReference type="PROSITE" id="PS50158"/>
    </source>
</evidence>
<organism evidence="5 6">
    <name type="scientific">Tanacetum coccineum</name>
    <dbReference type="NCBI Taxonomy" id="301880"/>
    <lineage>
        <taxon>Eukaryota</taxon>
        <taxon>Viridiplantae</taxon>
        <taxon>Streptophyta</taxon>
        <taxon>Embryophyta</taxon>
        <taxon>Tracheophyta</taxon>
        <taxon>Spermatophyta</taxon>
        <taxon>Magnoliopsida</taxon>
        <taxon>eudicotyledons</taxon>
        <taxon>Gunneridae</taxon>
        <taxon>Pentapetalae</taxon>
        <taxon>asterids</taxon>
        <taxon>campanulids</taxon>
        <taxon>Asterales</taxon>
        <taxon>Asteraceae</taxon>
        <taxon>Asteroideae</taxon>
        <taxon>Anthemideae</taxon>
        <taxon>Anthemidinae</taxon>
        <taxon>Tanacetum</taxon>
    </lineage>
</organism>
<comment type="caution">
    <text evidence="5">The sequence shown here is derived from an EMBL/GenBank/DDBJ whole genome shotgun (WGS) entry which is preliminary data.</text>
</comment>
<evidence type="ECO:0000256" key="3">
    <source>
        <dbReference type="SAM" id="MobiDB-lite"/>
    </source>
</evidence>
<dbReference type="PROSITE" id="PS50158">
    <property type="entry name" value="ZF_CCHC"/>
    <property type="match status" value="1"/>
</dbReference>
<feature type="region of interest" description="Disordered" evidence="3">
    <location>
        <begin position="267"/>
        <end position="287"/>
    </location>
</feature>
<reference evidence="5" key="2">
    <citation type="submission" date="2022-01" db="EMBL/GenBank/DDBJ databases">
        <authorList>
            <person name="Yamashiro T."/>
            <person name="Shiraishi A."/>
            <person name="Satake H."/>
            <person name="Nakayama K."/>
        </authorList>
    </citation>
    <scope>NUCLEOTIDE SEQUENCE</scope>
</reference>
<evidence type="ECO:0000256" key="1">
    <source>
        <dbReference type="PROSITE-ProRule" id="PRU00047"/>
    </source>
</evidence>
<evidence type="ECO:0000313" key="6">
    <source>
        <dbReference type="Proteomes" id="UP001151760"/>
    </source>
</evidence>
<protein>
    <submittedName>
        <fullName evidence="5">Retrovirus-related pol polyprotein from transposon TNT 1-94</fullName>
    </submittedName>
</protein>
<gene>
    <name evidence="5" type="ORF">Tco_1002072</name>
</gene>
<keyword evidence="1" id="KW-0479">Metal-binding</keyword>
<name>A0ABQ5F660_9ASTR</name>
<accession>A0ABQ5F660</accession>
<sequence length="925" mass="105374">MTTLAEHIIVAGAENRPPMLEKSMYDSWASRICLFIKGKKHGRMMLDSIDNAQQLQDDCDVQATNIILYGLPPDVYALVNHQEAAKDIWDRVKMLMKGTELSYQERECRLYNLFDKFAHVPSETLKFVTDVKLAKSLYTTNYDQLYAYLSQHERHANEVRINHERYPDSLAFVANSPTLYNPSQSPQHSAYLPPEQFTSVYAAPIHHQHHHTLQGEDPIECINKAMAFLSAVASRFSPSNNQLRTLSNLRNQATIQDGRVTVQQVQGRQDQSYASTGNRGIATTSKGNVAVGPPRVVKCYNCQGEGHMTRHCTQPKRPRNAAWFKEKLMLAEAQEAGQILDEEQLAFLADLDDLDAYDSNCDDLSSAKVVLMANLSSSDPEVLSKYSEQTHVDDFEDNEIHSGSNIIPYSQYLQETQDAVIQDTNPSAPNDLLVLSLVEQMTNQKCKACGFSAGDQETLSNNVKENESLSKTLTVFKTESKEKEFKYIDKEIILEKQNKELENIICKMYRSTQAMHMLTKPQVFYDDTHKQALGYQNPFHLKKAQRIQPTLYDGSIIAKEHVVISVNDDEETLILEEESRSKMLDKQNDPISIENKINISPIDYSKLNKIKKDFGKRFVTQKELSAEQAFWLKHSSFSETPVTSHTPVRIEAPSELPKSCVNDCNKCLELEIELFKKKDFVENEAYDKLVKSYSNLEKHCISLELATQLNQEIFQRENSGENLNASTFNQLFKINELKARSQEKDTVIRKLKERIKSLSEKDSVENVKKDIDEIETINIELEHSVAKLLSVNENLRKEREHLKSIFKDKFDSIGKTRVQSKEHRDSLIAQINAKSVENSDLNDQLQEKVFAITALKNELRKLKGKNAVNTTVSKPNATLALGIFKLDIKPISPSLKNNRDAHEVYIDKTIEYTDTLRGFVESART</sequence>
<dbReference type="Gene3D" id="4.10.60.10">
    <property type="entry name" value="Zinc finger, CCHC-type"/>
    <property type="match status" value="1"/>
</dbReference>
<keyword evidence="6" id="KW-1185">Reference proteome</keyword>
<dbReference type="InterPro" id="IPR001878">
    <property type="entry name" value="Znf_CCHC"/>
</dbReference>
<dbReference type="Proteomes" id="UP001151760">
    <property type="component" value="Unassembled WGS sequence"/>
</dbReference>
<reference evidence="5" key="1">
    <citation type="journal article" date="2022" name="Int. J. Mol. Sci.">
        <title>Draft Genome of Tanacetum Coccineum: Genomic Comparison of Closely Related Tanacetum-Family Plants.</title>
        <authorList>
            <person name="Yamashiro T."/>
            <person name="Shiraishi A."/>
            <person name="Nakayama K."/>
            <person name="Satake H."/>
        </authorList>
    </citation>
    <scope>NUCLEOTIDE SEQUENCE</scope>
</reference>
<dbReference type="SUPFAM" id="SSF57756">
    <property type="entry name" value="Retrovirus zinc finger-like domains"/>
    <property type="match status" value="1"/>
</dbReference>
<evidence type="ECO:0000256" key="2">
    <source>
        <dbReference type="SAM" id="Coils"/>
    </source>
</evidence>